<dbReference type="AlphaFoldDB" id="A0A2A5T7U4"/>
<reference evidence="2" key="1">
    <citation type="submission" date="2017-04" db="EMBL/GenBank/DDBJ databases">
        <title>Genome evolution of the luminous symbionts of deep sea anglerfish.</title>
        <authorList>
            <person name="Hendry T.A."/>
        </authorList>
    </citation>
    <scope>NUCLEOTIDE SEQUENCE [LARGE SCALE GENOMIC DNA]</scope>
</reference>
<protein>
    <submittedName>
        <fullName evidence="1">Mobile element protein</fullName>
    </submittedName>
</protein>
<dbReference type="EMBL" id="NBYY01000002">
    <property type="protein sequence ID" value="PCS24202.1"/>
    <property type="molecule type" value="Genomic_DNA"/>
</dbReference>
<proteinExistence type="predicted"/>
<sequence length="58" mass="6839">MDYHKRSLAETAMFRYKQLLNPKLTFHNYNAKISGVLANMKAMNKVIRLSMPIRQQIN</sequence>
<keyword evidence="2" id="KW-1185">Reference proteome</keyword>
<evidence type="ECO:0000313" key="1">
    <source>
        <dbReference type="EMBL" id="PCS24202.1"/>
    </source>
</evidence>
<comment type="caution">
    <text evidence="1">The sequence shown here is derived from an EMBL/GenBank/DDBJ whole genome shotgun (WGS) entry which is preliminary data.</text>
</comment>
<organism evidence="1 2">
    <name type="scientific">Candidatus Enterovibrio escicola</name>
    <dbReference type="NCBI Taxonomy" id="1927127"/>
    <lineage>
        <taxon>Bacteria</taxon>
        <taxon>Pseudomonadati</taxon>
        <taxon>Pseudomonadota</taxon>
        <taxon>Gammaproteobacteria</taxon>
        <taxon>Vibrionales</taxon>
        <taxon>Vibrionaceae</taxon>
        <taxon>Enterovibrio</taxon>
    </lineage>
</organism>
<evidence type="ECO:0000313" key="2">
    <source>
        <dbReference type="Proteomes" id="UP000219020"/>
    </source>
</evidence>
<name>A0A2A5T7U4_9GAMM</name>
<dbReference type="Proteomes" id="UP000219020">
    <property type="component" value="Unassembled WGS sequence"/>
</dbReference>
<gene>
    <name evidence="1" type="ORF">BTN49_0020</name>
</gene>
<accession>A0A2A5T7U4</accession>